<dbReference type="EMBL" id="MU002065">
    <property type="protein sequence ID" value="KAF2790593.1"/>
    <property type="molecule type" value="Genomic_DNA"/>
</dbReference>
<evidence type="ECO:0000256" key="1">
    <source>
        <dbReference type="SAM" id="Coils"/>
    </source>
</evidence>
<sequence>MSHVRGVGLMLGTRLPLREGMVGRATRRSYATEPLPQSSPPPPREPSTRTGTFYKSFGSPILKCFLGALFTYQVTYWAWLKLETLEEKKDVEDEIKSLKGELKNAILEQRALAKEIKRTEKGS</sequence>
<protein>
    <submittedName>
        <fullName evidence="3">Uncharacterized protein</fullName>
    </submittedName>
</protein>
<organism evidence="3 4">
    <name type="scientific">Melanomma pulvis-pyrius CBS 109.77</name>
    <dbReference type="NCBI Taxonomy" id="1314802"/>
    <lineage>
        <taxon>Eukaryota</taxon>
        <taxon>Fungi</taxon>
        <taxon>Dikarya</taxon>
        <taxon>Ascomycota</taxon>
        <taxon>Pezizomycotina</taxon>
        <taxon>Dothideomycetes</taxon>
        <taxon>Pleosporomycetidae</taxon>
        <taxon>Pleosporales</taxon>
        <taxon>Melanommataceae</taxon>
        <taxon>Melanomma</taxon>
    </lineage>
</organism>
<reference evidence="3" key="1">
    <citation type="journal article" date="2020" name="Stud. Mycol.">
        <title>101 Dothideomycetes genomes: a test case for predicting lifestyles and emergence of pathogens.</title>
        <authorList>
            <person name="Haridas S."/>
            <person name="Albert R."/>
            <person name="Binder M."/>
            <person name="Bloem J."/>
            <person name="Labutti K."/>
            <person name="Salamov A."/>
            <person name="Andreopoulos B."/>
            <person name="Baker S."/>
            <person name="Barry K."/>
            <person name="Bills G."/>
            <person name="Bluhm B."/>
            <person name="Cannon C."/>
            <person name="Castanera R."/>
            <person name="Culley D."/>
            <person name="Daum C."/>
            <person name="Ezra D."/>
            <person name="Gonzalez J."/>
            <person name="Henrissat B."/>
            <person name="Kuo A."/>
            <person name="Liang C."/>
            <person name="Lipzen A."/>
            <person name="Lutzoni F."/>
            <person name="Magnuson J."/>
            <person name="Mondo S."/>
            <person name="Nolan M."/>
            <person name="Ohm R."/>
            <person name="Pangilinan J."/>
            <person name="Park H.-J."/>
            <person name="Ramirez L."/>
            <person name="Alfaro M."/>
            <person name="Sun H."/>
            <person name="Tritt A."/>
            <person name="Yoshinaga Y."/>
            <person name="Zwiers L.-H."/>
            <person name="Turgeon B."/>
            <person name="Goodwin S."/>
            <person name="Spatafora J."/>
            <person name="Crous P."/>
            <person name="Grigoriev I."/>
        </authorList>
    </citation>
    <scope>NUCLEOTIDE SEQUENCE</scope>
    <source>
        <strain evidence="3">CBS 109.77</strain>
    </source>
</reference>
<evidence type="ECO:0000313" key="4">
    <source>
        <dbReference type="Proteomes" id="UP000799757"/>
    </source>
</evidence>
<name>A0A6A6X390_9PLEO</name>
<dbReference type="OrthoDB" id="2120024at2759"/>
<proteinExistence type="predicted"/>
<gene>
    <name evidence="3" type="ORF">K505DRAFT_311144</name>
</gene>
<feature type="coiled-coil region" evidence="1">
    <location>
        <begin position="81"/>
        <end position="115"/>
    </location>
</feature>
<feature type="region of interest" description="Disordered" evidence="2">
    <location>
        <begin position="26"/>
        <end position="52"/>
    </location>
</feature>
<keyword evidence="4" id="KW-1185">Reference proteome</keyword>
<keyword evidence="1" id="KW-0175">Coiled coil</keyword>
<dbReference type="Proteomes" id="UP000799757">
    <property type="component" value="Unassembled WGS sequence"/>
</dbReference>
<dbReference type="AlphaFoldDB" id="A0A6A6X390"/>
<evidence type="ECO:0000256" key="2">
    <source>
        <dbReference type="SAM" id="MobiDB-lite"/>
    </source>
</evidence>
<accession>A0A6A6X390</accession>
<evidence type="ECO:0000313" key="3">
    <source>
        <dbReference type="EMBL" id="KAF2790593.1"/>
    </source>
</evidence>